<evidence type="ECO:0000313" key="2">
    <source>
        <dbReference type="Proteomes" id="UP000000269"/>
    </source>
</evidence>
<dbReference type="HOGENOM" id="CLU_2271454_0_0_9"/>
<evidence type="ECO:0000313" key="1">
    <source>
        <dbReference type="EMBL" id="ABW18206.1"/>
    </source>
</evidence>
<protein>
    <submittedName>
        <fullName evidence="1">Uncharacterized protein</fullName>
    </submittedName>
</protein>
<name>A8MM39_ALKOO</name>
<dbReference type="AlphaFoldDB" id="A8MM39"/>
<dbReference type="KEGG" id="aoe:Clos_0646"/>
<accession>A8MM39</accession>
<sequence>MELLYLDVWSFGALFEGVGKALIKLYETKQQQYADEVLSALNIVAKNHIYFELLRLDWQERLEKAKAQDFKDIVDLLPRKKLTHIPANIHTMQEFSLWLKES</sequence>
<dbReference type="RefSeq" id="WP_012158520.1">
    <property type="nucleotide sequence ID" value="NC_009922.1"/>
</dbReference>
<dbReference type="eggNOG" id="ENOG5030ET7">
    <property type="taxonomic scope" value="Bacteria"/>
</dbReference>
<dbReference type="STRING" id="350688.Clos_0646"/>
<proteinExistence type="predicted"/>
<keyword evidence="2" id="KW-1185">Reference proteome</keyword>
<dbReference type="Proteomes" id="UP000000269">
    <property type="component" value="Chromosome"/>
</dbReference>
<dbReference type="EMBL" id="CP000853">
    <property type="protein sequence ID" value="ABW18206.1"/>
    <property type="molecule type" value="Genomic_DNA"/>
</dbReference>
<organism evidence="1 2">
    <name type="scientific">Alkaliphilus oremlandii (strain OhILAs)</name>
    <name type="common">Clostridium oremlandii (strain OhILAs)</name>
    <dbReference type="NCBI Taxonomy" id="350688"/>
    <lineage>
        <taxon>Bacteria</taxon>
        <taxon>Bacillati</taxon>
        <taxon>Bacillota</taxon>
        <taxon>Clostridia</taxon>
        <taxon>Peptostreptococcales</taxon>
        <taxon>Natronincolaceae</taxon>
        <taxon>Alkaliphilus</taxon>
    </lineage>
</organism>
<reference evidence="2" key="1">
    <citation type="submission" date="2007-10" db="EMBL/GenBank/DDBJ databases">
        <title>Complete genome of Alkaliphilus oremlandii OhILAs.</title>
        <authorList>
            <person name="Copeland A."/>
            <person name="Lucas S."/>
            <person name="Lapidus A."/>
            <person name="Barry K."/>
            <person name="Detter J.C."/>
            <person name="Glavina del Rio T."/>
            <person name="Hammon N."/>
            <person name="Israni S."/>
            <person name="Dalin E."/>
            <person name="Tice H."/>
            <person name="Pitluck S."/>
            <person name="Chain P."/>
            <person name="Malfatti S."/>
            <person name="Shin M."/>
            <person name="Vergez L."/>
            <person name="Schmutz J."/>
            <person name="Larimer F."/>
            <person name="Land M."/>
            <person name="Hauser L."/>
            <person name="Kyrpides N."/>
            <person name="Mikhailova N."/>
            <person name="Stolz J.F."/>
            <person name="Dawson A."/>
            <person name="Fisher E."/>
            <person name="Crable B."/>
            <person name="Perera E."/>
            <person name="Lisak J."/>
            <person name="Ranganathan M."/>
            <person name="Basu P."/>
            <person name="Richardson P."/>
        </authorList>
    </citation>
    <scope>NUCLEOTIDE SEQUENCE [LARGE SCALE GENOMIC DNA]</scope>
    <source>
        <strain evidence="2">OhILAs</strain>
    </source>
</reference>
<gene>
    <name evidence="1" type="ordered locus">Clos_0646</name>
</gene>